<dbReference type="Pfam" id="PF00759">
    <property type="entry name" value="Glyco_hydro_9"/>
    <property type="match status" value="1"/>
</dbReference>
<dbReference type="SUPFAM" id="SSF48208">
    <property type="entry name" value="Six-hairpin glycosidases"/>
    <property type="match status" value="1"/>
</dbReference>
<dbReference type="Proteomes" id="UP000554482">
    <property type="component" value="Unassembled WGS sequence"/>
</dbReference>
<comment type="catalytic activity">
    <reaction evidence="1 10">
        <text>Endohydrolysis of (1-&gt;4)-beta-D-glucosidic linkages in cellulose, lichenin and cereal beta-D-glucans.</text>
        <dbReference type="EC" id="3.2.1.4"/>
    </reaction>
</comment>
<dbReference type="FunFam" id="1.50.10.10:FF:000020">
    <property type="entry name" value="Endoglucanase"/>
    <property type="match status" value="1"/>
</dbReference>
<evidence type="ECO:0000256" key="9">
    <source>
        <dbReference type="PROSITE-ProRule" id="PRU10060"/>
    </source>
</evidence>
<protein>
    <recommendedName>
        <fullName evidence="10">Endoglucanase</fullName>
        <ecNumber evidence="10">3.2.1.4</ecNumber>
    </recommendedName>
</protein>
<name>A0A7J6WUG6_THATH</name>
<evidence type="ECO:0000256" key="8">
    <source>
        <dbReference type="PROSITE-ProRule" id="PRU10059"/>
    </source>
</evidence>
<keyword evidence="3 8" id="KW-0378">Hydrolase</keyword>
<feature type="domain" description="Glycoside hydrolase family 9" evidence="11">
    <location>
        <begin position="25"/>
        <end position="479"/>
    </location>
</feature>
<evidence type="ECO:0000256" key="5">
    <source>
        <dbReference type="ARBA" id="ARBA00023277"/>
    </source>
</evidence>
<keyword evidence="4 10" id="KW-0136">Cellulose degradation</keyword>
<dbReference type="OrthoDB" id="10257085at2759"/>
<feature type="active site" evidence="9">
    <location>
        <position position="466"/>
    </location>
</feature>
<evidence type="ECO:0000259" key="11">
    <source>
        <dbReference type="Pfam" id="PF00759"/>
    </source>
</evidence>
<keyword evidence="7 8" id="KW-0624">Polysaccharide degradation</keyword>
<evidence type="ECO:0000256" key="1">
    <source>
        <dbReference type="ARBA" id="ARBA00000966"/>
    </source>
</evidence>
<gene>
    <name evidence="12" type="ORF">FRX31_009348</name>
</gene>
<accession>A0A7J6WUG6</accession>
<feature type="chain" id="PRO_5029951141" description="Endoglucanase" evidence="10">
    <location>
        <begin position="22"/>
        <end position="486"/>
    </location>
</feature>
<dbReference type="PROSITE" id="PS00698">
    <property type="entry name" value="GH9_3"/>
    <property type="match status" value="1"/>
</dbReference>
<comment type="caution">
    <text evidence="12">The sequence shown here is derived from an EMBL/GenBank/DDBJ whole genome shotgun (WGS) entry which is preliminary data.</text>
</comment>
<comment type="similarity">
    <text evidence="2 8 10">Belongs to the glycosyl hydrolase 9 (cellulase E) family.</text>
</comment>
<organism evidence="12 13">
    <name type="scientific">Thalictrum thalictroides</name>
    <name type="common">Rue-anemone</name>
    <name type="synonym">Anemone thalictroides</name>
    <dbReference type="NCBI Taxonomy" id="46969"/>
    <lineage>
        <taxon>Eukaryota</taxon>
        <taxon>Viridiplantae</taxon>
        <taxon>Streptophyta</taxon>
        <taxon>Embryophyta</taxon>
        <taxon>Tracheophyta</taxon>
        <taxon>Spermatophyta</taxon>
        <taxon>Magnoliopsida</taxon>
        <taxon>Ranunculales</taxon>
        <taxon>Ranunculaceae</taxon>
        <taxon>Thalictroideae</taxon>
        <taxon>Thalictrum</taxon>
    </lineage>
</organism>
<dbReference type="GO" id="GO:0030245">
    <property type="term" value="P:cellulose catabolic process"/>
    <property type="evidence" value="ECO:0007669"/>
    <property type="project" value="UniProtKB-KW"/>
</dbReference>
<feature type="active site" evidence="8">
    <location>
        <position position="406"/>
    </location>
</feature>
<evidence type="ECO:0000256" key="3">
    <source>
        <dbReference type="ARBA" id="ARBA00022801"/>
    </source>
</evidence>
<evidence type="ECO:0000256" key="10">
    <source>
        <dbReference type="RuleBase" id="RU361166"/>
    </source>
</evidence>
<proteinExistence type="inferred from homology"/>
<dbReference type="PROSITE" id="PS00592">
    <property type="entry name" value="GH9_2"/>
    <property type="match status" value="1"/>
</dbReference>
<dbReference type="PANTHER" id="PTHR22298">
    <property type="entry name" value="ENDO-1,4-BETA-GLUCANASE"/>
    <property type="match status" value="1"/>
</dbReference>
<dbReference type="InterPro" id="IPR018221">
    <property type="entry name" value="Glyco_hydro_9_His_AS"/>
</dbReference>
<keyword evidence="13" id="KW-1185">Reference proteome</keyword>
<dbReference type="InterPro" id="IPR033126">
    <property type="entry name" value="Glyco_hydro_9_Asp/Glu_AS"/>
</dbReference>
<evidence type="ECO:0000256" key="2">
    <source>
        <dbReference type="ARBA" id="ARBA00007072"/>
    </source>
</evidence>
<dbReference type="GO" id="GO:0008810">
    <property type="term" value="F:cellulase activity"/>
    <property type="evidence" value="ECO:0007669"/>
    <property type="project" value="UniProtKB-EC"/>
</dbReference>
<keyword evidence="5 8" id="KW-0119">Carbohydrate metabolism</keyword>
<dbReference type="InterPro" id="IPR012341">
    <property type="entry name" value="6hp_glycosidase-like_sf"/>
</dbReference>
<sequence length="486" mass="53877">MSATKLLALTLLLLALNQGFASFDYGAALTKSILYYEAQRSGKLPANQRVKWRGDSGLKDGSDNNIDLVGGYYDAGDNMKFHFPLAYTMTMLAWSTFEFANELAAKNELGNALAAVKWGTDYLIKAHPQPNVLYAQVGEGQKDHECWQRPEDMTTPRTSFKIDEQHPGSDLAAEVAAAFAASAIAFKKSNPTYSSLLLKHAQQLFEFAKNHRGRYSDSVPDAKTFYESRDEQDEMLWAALWLLRATSNTNYYGGYVEAYSGTGWIRSMFSWEDKYVGVQFLVIEQQHYTQFLKNHSKWEDYNIALSEFICNCVQKGNSNIKTTPAGLSWFNEWNNLQYTSSAAFIATVYANHIGRNGIQMTCADGDVTPDELIAYAKSQVDYILGENPSGISYMVGYGSNYPTHIHHRAASIPSIKTRPAPVTCKGGFDWYNTNNNDSNVLEGALVGGPNENDGYSDTRSNFAQAEAATANNAPLVGVLAKIASKF</sequence>
<feature type="signal peptide" evidence="10">
    <location>
        <begin position="1"/>
        <end position="21"/>
    </location>
</feature>
<dbReference type="EC" id="3.2.1.4" evidence="10"/>
<evidence type="ECO:0000256" key="6">
    <source>
        <dbReference type="ARBA" id="ARBA00023295"/>
    </source>
</evidence>
<evidence type="ECO:0000313" key="13">
    <source>
        <dbReference type="Proteomes" id="UP000554482"/>
    </source>
</evidence>
<keyword evidence="6 8" id="KW-0326">Glycosidase</keyword>
<keyword evidence="10" id="KW-0732">Signal</keyword>
<dbReference type="InterPro" id="IPR008928">
    <property type="entry name" value="6-hairpin_glycosidase_sf"/>
</dbReference>
<evidence type="ECO:0000256" key="4">
    <source>
        <dbReference type="ARBA" id="ARBA00023001"/>
    </source>
</evidence>
<dbReference type="InterPro" id="IPR001701">
    <property type="entry name" value="Glyco_hydro_9"/>
</dbReference>
<evidence type="ECO:0000313" key="12">
    <source>
        <dbReference type="EMBL" id="KAF5201066.1"/>
    </source>
</evidence>
<reference evidence="12 13" key="1">
    <citation type="submission" date="2020-06" db="EMBL/GenBank/DDBJ databases">
        <title>Transcriptomic and genomic resources for Thalictrum thalictroides and T. hernandezii: Facilitating candidate gene discovery in an emerging model plant lineage.</title>
        <authorList>
            <person name="Arias T."/>
            <person name="Riano-Pachon D.M."/>
            <person name="Di Stilio V.S."/>
        </authorList>
    </citation>
    <scope>NUCLEOTIDE SEQUENCE [LARGE SCALE GENOMIC DNA]</scope>
    <source>
        <strain evidence="13">cv. WT478/WT964</strain>
        <tissue evidence="12">Leaves</tissue>
    </source>
</reference>
<dbReference type="AlphaFoldDB" id="A0A7J6WUG6"/>
<evidence type="ECO:0000256" key="7">
    <source>
        <dbReference type="ARBA" id="ARBA00023326"/>
    </source>
</evidence>
<feature type="active site" evidence="9">
    <location>
        <position position="457"/>
    </location>
</feature>
<dbReference type="Gene3D" id="1.50.10.10">
    <property type="match status" value="1"/>
</dbReference>
<dbReference type="EMBL" id="JABWDY010009917">
    <property type="protein sequence ID" value="KAF5201066.1"/>
    <property type="molecule type" value="Genomic_DNA"/>
</dbReference>